<organism evidence="2 3">
    <name type="scientific">Citrus x changshan-huyou</name>
    <dbReference type="NCBI Taxonomy" id="2935761"/>
    <lineage>
        <taxon>Eukaryota</taxon>
        <taxon>Viridiplantae</taxon>
        <taxon>Streptophyta</taxon>
        <taxon>Embryophyta</taxon>
        <taxon>Tracheophyta</taxon>
        <taxon>Spermatophyta</taxon>
        <taxon>Magnoliopsida</taxon>
        <taxon>eudicotyledons</taxon>
        <taxon>Gunneridae</taxon>
        <taxon>Pentapetalae</taxon>
        <taxon>rosids</taxon>
        <taxon>malvids</taxon>
        <taxon>Sapindales</taxon>
        <taxon>Rutaceae</taxon>
        <taxon>Aurantioideae</taxon>
        <taxon>Citrus</taxon>
    </lineage>
</organism>
<evidence type="ECO:0000313" key="2">
    <source>
        <dbReference type="EMBL" id="KAK9180656.1"/>
    </source>
</evidence>
<dbReference type="Proteomes" id="UP001428341">
    <property type="component" value="Unassembled WGS sequence"/>
</dbReference>
<protein>
    <submittedName>
        <fullName evidence="2">Uncharacterized protein</fullName>
    </submittedName>
</protein>
<keyword evidence="1" id="KW-0472">Membrane</keyword>
<feature type="transmembrane region" description="Helical" evidence="1">
    <location>
        <begin position="169"/>
        <end position="186"/>
    </location>
</feature>
<keyword evidence="1" id="KW-1133">Transmembrane helix</keyword>
<dbReference type="EMBL" id="JBCGBO010000024">
    <property type="protein sequence ID" value="KAK9180656.1"/>
    <property type="molecule type" value="Genomic_DNA"/>
</dbReference>
<feature type="transmembrane region" description="Helical" evidence="1">
    <location>
        <begin position="31"/>
        <end position="51"/>
    </location>
</feature>
<dbReference type="AlphaFoldDB" id="A0AAP0LQ47"/>
<feature type="transmembrane region" description="Helical" evidence="1">
    <location>
        <begin position="282"/>
        <end position="303"/>
    </location>
</feature>
<evidence type="ECO:0000313" key="3">
    <source>
        <dbReference type="Proteomes" id="UP001428341"/>
    </source>
</evidence>
<evidence type="ECO:0000256" key="1">
    <source>
        <dbReference type="SAM" id="Phobius"/>
    </source>
</evidence>
<feature type="transmembrane region" description="Helical" evidence="1">
    <location>
        <begin position="223"/>
        <end position="243"/>
    </location>
</feature>
<keyword evidence="3" id="KW-1185">Reference proteome</keyword>
<feature type="transmembrane region" description="Helical" evidence="1">
    <location>
        <begin position="90"/>
        <end position="111"/>
    </location>
</feature>
<proteinExistence type="predicted"/>
<feature type="transmembrane region" description="Helical" evidence="1">
    <location>
        <begin position="198"/>
        <end position="217"/>
    </location>
</feature>
<sequence>MQKPWATELALLLAIVFYGNSLILICDHFLISHTLTMLVTLVSLTCCFRIIVHTLRMNESFQAQYWNFFNLMTVYLATNRDGGDGMNPNFFYRGWITFLLGFTILIFYTSYTWVRFLRQWQGQEPRPPNPKYVVSLSVSISCLFMGNGVAIMGRWFIPSESFEGMIARAAPLAWYFFVICSTFTALDNRPDAMQKPWATELALLLAIVFYGKSSILICDHFLMSHTLTMLTTLVSLTCCFLIIVDTLKMNESFQAQYWNFFNLMTAYLATNGDGGDGMNWNFFYRAWITFLLASTIPVFFIHLGSFSATMARAGAEAS</sequence>
<accession>A0AAP0LQ47</accession>
<gene>
    <name evidence="2" type="ORF">WN944_023789</name>
</gene>
<feature type="transmembrane region" description="Helical" evidence="1">
    <location>
        <begin position="132"/>
        <end position="157"/>
    </location>
</feature>
<comment type="caution">
    <text evidence="2">The sequence shown here is derived from an EMBL/GenBank/DDBJ whole genome shotgun (WGS) entry which is preliminary data.</text>
</comment>
<keyword evidence="1" id="KW-0812">Transmembrane</keyword>
<name>A0AAP0LQ47_9ROSI</name>
<reference evidence="2 3" key="1">
    <citation type="submission" date="2024-05" db="EMBL/GenBank/DDBJ databases">
        <title>Haplotype-resolved chromosome-level genome assembly of Huyou (Citrus changshanensis).</title>
        <authorList>
            <person name="Miao C."/>
            <person name="Chen W."/>
            <person name="Wu Y."/>
            <person name="Wang L."/>
            <person name="Zhao S."/>
            <person name="Grierson D."/>
            <person name="Xu C."/>
            <person name="Chen K."/>
        </authorList>
    </citation>
    <scope>NUCLEOTIDE SEQUENCE [LARGE SCALE GENOMIC DNA]</scope>
    <source>
        <strain evidence="2">01-14</strain>
        <tissue evidence="2">Leaf</tissue>
    </source>
</reference>